<evidence type="ECO:0000313" key="2">
    <source>
        <dbReference type="Proteomes" id="UP000012429"/>
    </source>
</evidence>
<dbReference type="PATRIC" id="fig|363754.4.peg.1144"/>
<gene>
    <name evidence="1" type="ORF">RHSP_01122</name>
</gene>
<accession>N6UG26</accession>
<sequence length="344" mass="38047">MITNNSETRFYADINNIREDEDWVQVTISGEGAGKLTESQIERAFTSLPGEPVAWTTREQLQKVKDNPGANIIMWGEPLPYHPDIPLYAVAAPQPVSVKADTRTLAVEIVDGILGYTIEHSSDPDRQRAFYDLTEARIRPSLGSPVERGTEKDYERWAKEWHHTVEIMCTMLGISGSGSPDEILADAQIALSATSTCHTCDGTGKEGRHSICRDCDDLTAAPSPSTEIEALRVEILTQPFCVLFLDGRNEHGAHVLPSFPRSFDIVEDDVSEQADAILLEAERLGFIAGQDHVWVNFHFIPAQIGDEGRVELASYWDFACINIEMSKAINAPLRAALQQQGEGK</sequence>
<comment type="caution">
    <text evidence="1">The sequence shown here is derived from an EMBL/GenBank/DDBJ whole genome shotgun (WGS) entry which is preliminary data.</text>
</comment>
<reference evidence="1 2" key="1">
    <citation type="journal article" date="2012" name="BMC Genomics">
        <title>Genomic basis of broad host range and environmental adaptability of Rhizobium tropici CIAT 899 and Rhizobium sp. PRF 81 which are used in inoculants for common bean (Phaseolus vulgaris L.).</title>
        <authorList>
            <person name="Ormeno-Orrillo E."/>
            <person name="Menna P."/>
            <person name="Almeida L.G."/>
            <person name="Ollero F.J."/>
            <person name="Nicolas M.F."/>
            <person name="Pains Rodrigues E."/>
            <person name="Shigueyoshi Nakatani A."/>
            <person name="Silva Batista J.S."/>
            <person name="Oliveira Chueire L.M."/>
            <person name="Souza R.C."/>
            <person name="Ribeiro Vasconcelos A.T."/>
            <person name="Megias M."/>
            <person name="Hungria M."/>
            <person name="Martinez-Romero E."/>
        </authorList>
    </citation>
    <scope>NUCLEOTIDE SEQUENCE [LARGE SCALE GENOMIC DNA]</scope>
    <source>
        <strain evidence="1 2">PRF 81</strain>
    </source>
</reference>
<evidence type="ECO:0000313" key="1">
    <source>
        <dbReference type="EMBL" id="ENN89113.1"/>
    </source>
</evidence>
<keyword evidence="2" id="KW-1185">Reference proteome</keyword>
<organism evidence="1 2">
    <name type="scientific">Rhizobium freirei PRF 81</name>
    <dbReference type="NCBI Taxonomy" id="363754"/>
    <lineage>
        <taxon>Bacteria</taxon>
        <taxon>Pseudomonadati</taxon>
        <taxon>Pseudomonadota</taxon>
        <taxon>Alphaproteobacteria</taxon>
        <taxon>Hyphomicrobiales</taxon>
        <taxon>Rhizobiaceae</taxon>
        <taxon>Rhizobium/Agrobacterium group</taxon>
        <taxon>Rhizobium</taxon>
    </lineage>
</organism>
<protein>
    <submittedName>
        <fullName evidence="1">Uncharacterized protein</fullName>
    </submittedName>
</protein>
<dbReference type="AlphaFoldDB" id="N6UG26"/>
<dbReference type="EMBL" id="AQHN01000011">
    <property type="protein sequence ID" value="ENN89113.1"/>
    <property type="molecule type" value="Genomic_DNA"/>
</dbReference>
<name>N6UG26_9HYPH</name>
<proteinExistence type="predicted"/>
<dbReference type="Proteomes" id="UP000012429">
    <property type="component" value="Unassembled WGS sequence"/>
</dbReference>
<dbReference type="OrthoDB" id="10004301at2"/>
<dbReference type="STRING" id="363754.RHSP_01122"/>
<dbReference type="RefSeq" id="WP_004110162.1">
    <property type="nucleotide sequence ID" value="NZ_AQHN01000011.1"/>
</dbReference>